<dbReference type="PANTHER" id="PTHR34847">
    <property type="entry name" value="NODULATION PROTEIN U"/>
    <property type="match status" value="1"/>
</dbReference>
<protein>
    <recommendedName>
        <fullName evidence="6">Carbamoyltransferase</fullName>
    </recommendedName>
</protein>
<feature type="domain" description="Carbamoyltransferase" evidence="2">
    <location>
        <begin position="8"/>
        <end position="335"/>
    </location>
</feature>
<keyword evidence="5" id="KW-1185">Reference proteome</keyword>
<dbReference type="Pfam" id="PF02543">
    <property type="entry name" value="Carbam_trans_N"/>
    <property type="match status" value="1"/>
</dbReference>
<gene>
    <name evidence="4" type="ORF">OSR52_02695</name>
</gene>
<dbReference type="PANTHER" id="PTHR34847:SF1">
    <property type="entry name" value="NODULATION PROTEIN U"/>
    <property type="match status" value="1"/>
</dbReference>
<accession>A0ABT6FNB9</accession>
<dbReference type="InterPro" id="IPR051338">
    <property type="entry name" value="NodU/CmcH_Carbamoyltrnsfr"/>
</dbReference>
<evidence type="ECO:0000259" key="2">
    <source>
        <dbReference type="Pfam" id="PF02543"/>
    </source>
</evidence>
<sequence length="562" mass="63140">MSLKQCHIGLSVSGHDPAIAIIDEKGEVAFAEATERFVQQKRAWGILPDHPEHIRSILPKYIDNNSEIFIAKTWLSSKRELPLNVSGGFMFEDNDIKWLLGLQSYSFNEAGNNIRHLYGDKVKKDECFDHHLTHAVNASYSAPFSNALCLVIDGEGEVGAASLYRLESRRLKRIWRSWGPGSLGSYYGLLTKLCGFDWRVGEEWKVMGLAAYGKFDISILDNLKKLVQVKNGKLFFPPSKEVLDLLVELRKSGREHNEDIMKASDLAFNGQLAYSYFLDQILKSIQLESDENLILTGGCALNSAYNGTIIKNHNFKNIHVPSAPADDGNAVGAALLSWMKYNQTNKIPSGDGSPYLGTDIRDNLTKKKRQAILKHHSFSRVESCIADSGYQVAQLLYQGKIIGIMRGRAEFGPRALGNRSILADPSRLNCKEYINSRVKGREDYRPFAPVVFEKDIKRFFDYNLPSPYMSYTLPWKEDFLKKIPGVVHHDNTGRLQTINKERNPWLSSVLNEFEALGKLPVLLNTSFNVMGKPIIHSVEDAMAVLTTTGLDGLLIDDLLIVK</sequence>
<dbReference type="Gene3D" id="3.90.870.20">
    <property type="entry name" value="Carbamoyltransferase, C-terminal domain"/>
    <property type="match status" value="1"/>
</dbReference>
<dbReference type="EMBL" id="JAPMUA010000001">
    <property type="protein sequence ID" value="MDG3584762.1"/>
    <property type="molecule type" value="Genomic_DNA"/>
</dbReference>
<dbReference type="Proteomes" id="UP001153642">
    <property type="component" value="Unassembled WGS sequence"/>
</dbReference>
<name>A0ABT6FNB9_9FLAO</name>
<comment type="similarity">
    <text evidence="1">Belongs to the NodU/CmcH family.</text>
</comment>
<evidence type="ECO:0008006" key="6">
    <source>
        <dbReference type="Google" id="ProtNLM"/>
    </source>
</evidence>
<evidence type="ECO:0000259" key="3">
    <source>
        <dbReference type="Pfam" id="PF16861"/>
    </source>
</evidence>
<dbReference type="Pfam" id="PF16861">
    <property type="entry name" value="Carbam_trans_C"/>
    <property type="match status" value="1"/>
</dbReference>
<dbReference type="InterPro" id="IPR043129">
    <property type="entry name" value="ATPase_NBD"/>
</dbReference>
<comment type="caution">
    <text evidence="4">The sequence shown here is derived from an EMBL/GenBank/DDBJ whole genome shotgun (WGS) entry which is preliminary data.</text>
</comment>
<dbReference type="CDD" id="cd24033">
    <property type="entry name" value="ASKHA_NBD_NodU_CmcH-like_N"/>
    <property type="match status" value="1"/>
</dbReference>
<evidence type="ECO:0000256" key="1">
    <source>
        <dbReference type="ARBA" id="ARBA00006129"/>
    </source>
</evidence>
<dbReference type="InterPro" id="IPR003696">
    <property type="entry name" value="Carbtransf_dom"/>
</dbReference>
<dbReference type="SUPFAM" id="SSF53067">
    <property type="entry name" value="Actin-like ATPase domain"/>
    <property type="match status" value="1"/>
</dbReference>
<evidence type="ECO:0000313" key="5">
    <source>
        <dbReference type="Proteomes" id="UP001153642"/>
    </source>
</evidence>
<dbReference type="Gene3D" id="3.30.420.40">
    <property type="match status" value="2"/>
</dbReference>
<dbReference type="InterPro" id="IPR031730">
    <property type="entry name" value="Carbam_trans_C"/>
</dbReference>
<organism evidence="4 5">
    <name type="scientific">Galbibacter pacificus</name>
    <dbReference type="NCBI Taxonomy" id="2996052"/>
    <lineage>
        <taxon>Bacteria</taxon>
        <taxon>Pseudomonadati</taxon>
        <taxon>Bacteroidota</taxon>
        <taxon>Flavobacteriia</taxon>
        <taxon>Flavobacteriales</taxon>
        <taxon>Flavobacteriaceae</taxon>
        <taxon>Galbibacter</taxon>
    </lineage>
</organism>
<evidence type="ECO:0000313" key="4">
    <source>
        <dbReference type="EMBL" id="MDG3584762.1"/>
    </source>
</evidence>
<dbReference type="InterPro" id="IPR038152">
    <property type="entry name" value="Carbam_trans_C_sf"/>
</dbReference>
<reference evidence="4" key="1">
    <citation type="submission" date="2022-11" db="EMBL/GenBank/DDBJ databases">
        <title>High-quality draft genome sequence of Galbibacter sp. strain CMA-7.</title>
        <authorList>
            <person name="Wei L."/>
            <person name="Dong C."/>
            <person name="Shao Z."/>
        </authorList>
    </citation>
    <scope>NUCLEOTIDE SEQUENCE</scope>
    <source>
        <strain evidence="4">CMA-7</strain>
    </source>
</reference>
<dbReference type="RefSeq" id="WP_277898520.1">
    <property type="nucleotide sequence ID" value="NZ_JAPMUA010000001.1"/>
</dbReference>
<feature type="domain" description="Carbamoyltransferase C-terminal" evidence="3">
    <location>
        <begin position="393"/>
        <end position="562"/>
    </location>
</feature>
<proteinExistence type="inferred from homology"/>